<evidence type="ECO:0000256" key="6">
    <source>
        <dbReference type="SAM" id="Phobius"/>
    </source>
</evidence>
<feature type="domain" description="Phytochrome chromophore attachment site" evidence="7">
    <location>
        <begin position="382"/>
        <end position="519"/>
    </location>
</feature>
<dbReference type="Gene3D" id="6.10.340.10">
    <property type="match status" value="1"/>
</dbReference>
<dbReference type="PANTHER" id="PTHR32089">
    <property type="entry name" value="METHYL-ACCEPTING CHEMOTAXIS PROTEIN MCPB"/>
    <property type="match status" value="1"/>
</dbReference>
<comment type="caution">
    <text evidence="10">The sequence shown here is derived from an EMBL/GenBank/DDBJ whole genome shotgun (WGS) entry which is preliminary data.</text>
</comment>
<evidence type="ECO:0000256" key="4">
    <source>
        <dbReference type="SAM" id="Coils"/>
    </source>
</evidence>
<dbReference type="Gene3D" id="1.10.287.950">
    <property type="entry name" value="Methyl-accepting chemotaxis protein"/>
    <property type="match status" value="1"/>
</dbReference>
<dbReference type="PROSITE" id="PS50111">
    <property type="entry name" value="CHEMOTAXIS_TRANSDUC_2"/>
    <property type="match status" value="1"/>
</dbReference>
<evidence type="ECO:0000256" key="1">
    <source>
        <dbReference type="ARBA" id="ARBA00023224"/>
    </source>
</evidence>
<feature type="domain" description="Methyl-accepting transducer" evidence="8">
    <location>
        <begin position="608"/>
        <end position="844"/>
    </location>
</feature>
<dbReference type="CDD" id="cd11386">
    <property type="entry name" value="MCP_signal"/>
    <property type="match status" value="1"/>
</dbReference>
<evidence type="ECO:0000256" key="5">
    <source>
        <dbReference type="SAM" id="MobiDB-lite"/>
    </source>
</evidence>
<dbReference type="Pfam" id="PF00672">
    <property type="entry name" value="HAMP"/>
    <property type="match status" value="1"/>
</dbReference>
<dbReference type="SMART" id="SM00304">
    <property type="entry name" value="HAMP"/>
    <property type="match status" value="2"/>
</dbReference>
<feature type="domain" description="HAMP" evidence="9">
    <location>
        <begin position="557"/>
        <end position="603"/>
    </location>
</feature>
<feature type="domain" description="HAMP" evidence="9">
    <location>
        <begin position="133"/>
        <end position="185"/>
    </location>
</feature>
<reference evidence="10" key="1">
    <citation type="submission" date="2019-10" db="EMBL/GenBank/DDBJ databases">
        <title>Draft genome sequece of Microseira wollei NIES-4236.</title>
        <authorList>
            <person name="Yamaguchi H."/>
            <person name="Suzuki S."/>
            <person name="Kawachi M."/>
        </authorList>
    </citation>
    <scope>NUCLEOTIDE SEQUENCE</scope>
    <source>
        <strain evidence="10">NIES-4236</strain>
    </source>
</reference>
<keyword evidence="11" id="KW-1185">Reference proteome</keyword>
<dbReference type="AlphaFoldDB" id="A0AAV3X2L5"/>
<evidence type="ECO:0000256" key="2">
    <source>
        <dbReference type="ARBA" id="ARBA00029447"/>
    </source>
</evidence>
<dbReference type="Pfam" id="PF01590">
    <property type="entry name" value="GAF"/>
    <property type="match status" value="2"/>
</dbReference>
<dbReference type="PRINTS" id="PR00260">
    <property type="entry name" value="CHEMTRNSDUCR"/>
</dbReference>
<dbReference type="CDD" id="cd06225">
    <property type="entry name" value="HAMP"/>
    <property type="match status" value="1"/>
</dbReference>
<keyword evidence="6" id="KW-1133">Transmembrane helix</keyword>
<dbReference type="InterPro" id="IPR004090">
    <property type="entry name" value="Chemotax_Me-accpt_rcpt"/>
</dbReference>
<comment type="similarity">
    <text evidence="2">Belongs to the methyl-accepting chemotaxis (MCP) protein family.</text>
</comment>
<protein>
    <submittedName>
        <fullName evidence="10">Methyl-accepting chemotaxis sensory transducer with GAF sensor</fullName>
    </submittedName>
</protein>
<dbReference type="SMART" id="SM00283">
    <property type="entry name" value="MA"/>
    <property type="match status" value="1"/>
</dbReference>
<dbReference type="RefSeq" id="WP_226575088.1">
    <property type="nucleotide sequence ID" value="NZ_BLAY01000007.1"/>
</dbReference>
<feature type="transmembrane region" description="Helical" evidence="6">
    <location>
        <begin position="114"/>
        <end position="136"/>
    </location>
</feature>
<feature type="domain" description="Phytochrome chromophore attachment site" evidence="7">
    <location>
        <begin position="209"/>
        <end position="346"/>
    </location>
</feature>
<accession>A0AAV3X2L5</accession>
<dbReference type="EMBL" id="BLAY01000007">
    <property type="protein sequence ID" value="GET36035.1"/>
    <property type="molecule type" value="Genomic_DNA"/>
</dbReference>
<dbReference type="PANTHER" id="PTHR32089:SF114">
    <property type="entry name" value="METHYL-ACCEPTING CHEMOTAXIS PROTEIN MCPB"/>
    <property type="match status" value="1"/>
</dbReference>
<dbReference type="GO" id="GO:0004888">
    <property type="term" value="F:transmembrane signaling receptor activity"/>
    <property type="evidence" value="ECO:0007669"/>
    <property type="project" value="InterPro"/>
</dbReference>
<evidence type="ECO:0000256" key="3">
    <source>
        <dbReference type="PROSITE-ProRule" id="PRU00284"/>
    </source>
</evidence>
<dbReference type="SUPFAM" id="SSF55781">
    <property type="entry name" value="GAF domain-like"/>
    <property type="match status" value="2"/>
</dbReference>
<sequence>MTQRDGKTTNGNDGFQKQPKLIVSTSSERINGANAPLSPVAQNPKPYAQKRSQAKMASNSDQPPKETPRAAAQTGWWERLSLKNKAIICAIAIPVLPGAILGTTTYVLGNNGVLIGTVLSLGVEIAIAIFLVQYLIRPILRVATAVKHLGGGKLDTRIKVETEDELGILGTSINQLADQLQILLAEKEAVARQDRLLSNIAWRARQATDIQDFSNKIMAGVRRVLNVDRVIIYRFNSDWSGTIVAESVAPGWTRSMDETIDDPCFRMNYIEQYQNGRVRAINDIYNEPGLNDCHILTLEQFEVKANLIAPMKQGNQLMGLLIAHQCREPRVWQQSEIDFFVQLATHIEYALDHISFIQQLQASAKRERLLGDIAWKARQAANCQELLSTALSGIRKVLNVDRVIAYRFNPDWSGTVAAESVAAGWTRAMNENIDDPCFRDRYVQQYQNGRVRAINDIYKEPGLSDCHILTLEQFEVKANLIVPIRKDNQLVGLLIAHQCSQPRNWKQSEIDFFVQVAIHIEYAFAHVSFIKQLEEARTSAEAVSIEQRQQKEALQAQLERFLQQIQGAFRGDLTVRAEVTEGEMGTIADFFNALIENLQQIVLQVQSAADAVTQTAKVSEIDVKRLSDEAQRQSEAIAATLQQIQVMANSIQNVATSAQQAALKVQEANQTLQVGDKAMNKTVAGILAIEKTFEETAFKVKCLGQSSQKISRASSLIKDLANQTNILALNASIEAKGAGIEGEGFAVVAAEVRTLAEQSAVATKEIEQIVEEIQIETNEVVTAMEVGMNQLSTGTNLVKTARSKLNSIAAVSAQIRILVQEMAQAATSQMQTSLDLTQTIQEVATIANQTSEQSQAVAESFTKLLKVANELQESVAQFKIR</sequence>
<dbReference type="InterPro" id="IPR029016">
    <property type="entry name" value="GAF-like_dom_sf"/>
</dbReference>
<evidence type="ECO:0000259" key="8">
    <source>
        <dbReference type="PROSITE" id="PS50111"/>
    </source>
</evidence>
<dbReference type="SMART" id="SM00065">
    <property type="entry name" value="GAF"/>
    <property type="match status" value="2"/>
</dbReference>
<keyword evidence="4" id="KW-0175">Coiled coil</keyword>
<dbReference type="InterPro" id="IPR003018">
    <property type="entry name" value="GAF"/>
</dbReference>
<evidence type="ECO:0000313" key="10">
    <source>
        <dbReference type="EMBL" id="GET36035.1"/>
    </source>
</evidence>
<keyword evidence="6" id="KW-0812">Transmembrane</keyword>
<organism evidence="10 11">
    <name type="scientific">Microseira wollei NIES-4236</name>
    <dbReference type="NCBI Taxonomy" id="2530354"/>
    <lineage>
        <taxon>Bacteria</taxon>
        <taxon>Bacillati</taxon>
        <taxon>Cyanobacteriota</taxon>
        <taxon>Cyanophyceae</taxon>
        <taxon>Oscillatoriophycideae</taxon>
        <taxon>Aerosakkonematales</taxon>
        <taxon>Aerosakkonemataceae</taxon>
        <taxon>Microseira</taxon>
    </lineage>
</organism>
<dbReference type="PROSITE" id="PS50046">
    <property type="entry name" value="PHYTOCHROME_2"/>
    <property type="match status" value="2"/>
</dbReference>
<dbReference type="GO" id="GO:0006935">
    <property type="term" value="P:chemotaxis"/>
    <property type="evidence" value="ECO:0007669"/>
    <property type="project" value="InterPro"/>
</dbReference>
<dbReference type="Proteomes" id="UP001050975">
    <property type="component" value="Unassembled WGS sequence"/>
</dbReference>
<name>A0AAV3X2L5_9CYAN</name>
<feature type="region of interest" description="Disordered" evidence="5">
    <location>
        <begin position="1"/>
        <end position="72"/>
    </location>
</feature>
<keyword evidence="6" id="KW-0472">Membrane</keyword>
<dbReference type="SUPFAM" id="SSF58104">
    <property type="entry name" value="Methyl-accepting chemotaxis protein (MCP) signaling domain"/>
    <property type="match status" value="1"/>
</dbReference>
<feature type="transmembrane region" description="Helical" evidence="6">
    <location>
        <begin position="86"/>
        <end position="108"/>
    </location>
</feature>
<evidence type="ECO:0000259" key="7">
    <source>
        <dbReference type="PROSITE" id="PS50046"/>
    </source>
</evidence>
<proteinExistence type="inferred from homology"/>
<evidence type="ECO:0000259" key="9">
    <source>
        <dbReference type="PROSITE" id="PS50885"/>
    </source>
</evidence>
<dbReference type="Pfam" id="PF00015">
    <property type="entry name" value="MCPsignal"/>
    <property type="match status" value="1"/>
</dbReference>
<dbReference type="PROSITE" id="PS50885">
    <property type="entry name" value="HAMP"/>
    <property type="match status" value="2"/>
</dbReference>
<dbReference type="SUPFAM" id="SSF158472">
    <property type="entry name" value="HAMP domain-like"/>
    <property type="match status" value="1"/>
</dbReference>
<gene>
    <name evidence="10" type="ORF">MiSe_07830</name>
</gene>
<dbReference type="InterPro" id="IPR004089">
    <property type="entry name" value="MCPsignal_dom"/>
</dbReference>
<dbReference type="InterPro" id="IPR003660">
    <property type="entry name" value="HAMP_dom"/>
</dbReference>
<dbReference type="GO" id="GO:0016020">
    <property type="term" value="C:membrane"/>
    <property type="evidence" value="ECO:0007669"/>
    <property type="project" value="InterPro"/>
</dbReference>
<evidence type="ECO:0000313" key="11">
    <source>
        <dbReference type="Proteomes" id="UP001050975"/>
    </source>
</evidence>
<keyword evidence="1 3" id="KW-0807">Transducer</keyword>
<feature type="coiled-coil region" evidence="4">
    <location>
        <begin position="530"/>
        <end position="564"/>
    </location>
</feature>
<dbReference type="GO" id="GO:0007165">
    <property type="term" value="P:signal transduction"/>
    <property type="evidence" value="ECO:0007669"/>
    <property type="project" value="UniProtKB-KW"/>
</dbReference>
<dbReference type="Gene3D" id="3.30.450.40">
    <property type="match status" value="2"/>
</dbReference>
<dbReference type="InterPro" id="IPR016132">
    <property type="entry name" value="Phyto_chromo_attachment"/>
</dbReference>